<dbReference type="GO" id="GO:0004141">
    <property type="term" value="F:dethiobiotin synthase activity"/>
    <property type="evidence" value="ECO:0007669"/>
    <property type="project" value="UniProtKB-UniRule"/>
</dbReference>
<dbReference type="PIRSF" id="PIRSF006755">
    <property type="entry name" value="DTB_synth"/>
    <property type="match status" value="1"/>
</dbReference>
<accession>A0A5C6Q5Y6</accession>
<dbReference type="GO" id="GO:0009102">
    <property type="term" value="P:biotin biosynthetic process"/>
    <property type="evidence" value="ECO:0007669"/>
    <property type="project" value="UniProtKB-UniRule"/>
</dbReference>
<comment type="cofactor">
    <cofactor evidence="8">
        <name>Mg(2+)</name>
        <dbReference type="ChEBI" id="CHEBI:18420"/>
    </cofactor>
</comment>
<evidence type="ECO:0000313" key="10">
    <source>
        <dbReference type="EMBL" id="TWX64259.1"/>
    </source>
</evidence>
<gene>
    <name evidence="8 10" type="primary">bioD</name>
    <name evidence="9" type="ORF">ESZ26_14025</name>
    <name evidence="10" type="ORF">ESZ27_14875</name>
</gene>
<comment type="caution">
    <text evidence="8">Lacks conserved residue(s) required for the propagation of feature annotation.</text>
</comment>
<keyword evidence="6 8" id="KW-0067">ATP-binding</keyword>
<feature type="binding site" evidence="8">
    <location>
        <position position="120"/>
    </location>
    <ligand>
        <name>Mg(2+)</name>
        <dbReference type="ChEBI" id="CHEBI:18420"/>
    </ligand>
</feature>
<dbReference type="GO" id="GO:0042803">
    <property type="term" value="F:protein homodimerization activity"/>
    <property type="evidence" value="ECO:0007669"/>
    <property type="project" value="UniProtKB-ARBA"/>
</dbReference>
<dbReference type="GO" id="GO:0000287">
    <property type="term" value="F:magnesium ion binding"/>
    <property type="evidence" value="ECO:0007669"/>
    <property type="project" value="UniProtKB-UniRule"/>
</dbReference>
<comment type="similarity">
    <text evidence="8">Belongs to the dethiobiotin synthetase family.</text>
</comment>
<dbReference type="HAMAP" id="MF_00336">
    <property type="entry name" value="BioD"/>
    <property type="match status" value="1"/>
</dbReference>
<feature type="binding site" evidence="8">
    <location>
        <position position="16"/>
    </location>
    <ligand>
        <name>Mg(2+)</name>
        <dbReference type="ChEBI" id="CHEBI:18420"/>
    </ligand>
</feature>
<protein>
    <recommendedName>
        <fullName evidence="8">ATP-dependent dethiobiotin synthetase BioD</fullName>
        <ecNumber evidence="8">6.3.3.3</ecNumber>
    </recommendedName>
    <alternativeName>
        <fullName evidence="8">DTB synthetase</fullName>
        <shortName evidence="8">DTBS</shortName>
    </alternativeName>
    <alternativeName>
        <fullName evidence="8">Dethiobiotin synthase</fullName>
    </alternativeName>
</protein>
<keyword evidence="11" id="KW-1185">Reference proteome</keyword>
<evidence type="ECO:0000256" key="3">
    <source>
        <dbReference type="ARBA" id="ARBA00022723"/>
    </source>
</evidence>
<keyword evidence="7 8" id="KW-0460">Magnesium</keyword>
<feature type="binding site" evidence="8">
    <location>
        <begin position="120"/>
        <end position="123"/>
    </location>
    <ligand>
        <name>ATP</name>
        <dbReference type="ChEBI" id="CHEBI:30616"/>
    </ligand>
</feature>
<evidence type="ECO:0000256" key="4">
    <source>
        <dbReference type="ARBA" id="ARBA00022741"/>
    </source>
</evidence>
<dbReference type="PANTHER" id="PTHR43210:SF5">
    <property type="entry name" value="DETHIOBIOTIN SYNTHETASE"/>
    <property type="match status" value="1"/>
</dbReference>
<evidence type="ECO:0000313" key="11">
    <source>
        <dbReference type="Proteomes" id="UP000321525"/>
    </source>
</evidence>
<keyword evidence="1 8" id="KW-0963">Cytoplasm</keyword>
<comment type="pathway">
    <text evidence="8">Cofactor biosynthesis; biotin biosynthesis; biotin from 7,8-diaminononanoate: step 1/2.</text>
</comment>
<comment type="catalytic activity">
    <reaction evidence="8">
        <text>(7R,8S)-7,8-diammoniononanoate + CO2 + ATP = (4R,5S)-dethiobiotin + ADP + phosphate + 3 H(+)</text>
        <dbReference type="Rhea" id="RHEA:15805"/>
        <dbReference type="ChEBI" id="CHEBI:15378"/>
        <dbReference type="ChEBI" id="CHEBI:16526"/>
        <dbReference type="ChEBI" id="CHEBI:30616"/>
        <dbReference type="ChEBI" id="CHEBI:43474"/>
        <dbReference type="ChEBI" id="CHEBI:149469"/>
        <dbReference type="ChEBI" id="CHEBI:149473"/>
        <dbReference type="ChEBI" id="CHEBI:456216"/>
        <dbReference type="EC" id="6.3.3.3"/>
    </reaction>
</comment>
<evidence type="ECO:0000256" key="7">
    <source>
        <dbReference type="ARBA" id="ARBA00022842"/>
    </source>
</evidence>
<dbReference type="EC" id="6.3.3.3" evidence="8"/>
<keyword evidence="4 8" id="KW-0547">Nucleotide-binding</keyword>
<dbReference type="GO" id="GO:0005829">
    <property type="term" value="C:cytosol"/>
    <property type="evidence" value="ECO:0007669"/>
    <property type="project" value="TreeGrafter"/>
</dbReference>
<dbReference type="EMBL" id="VOLR01000020">
    <property type="protein sequence ID" value="TWX57072.1"/>
    <property type="molecule type" value="Genomic_DNA"/>
</dbReference>
<feature type="binding site" evidence="8">
    <location>
        <position position="58"/>
    </location>
    <ligand>
        <name>ATP</name>
        <dbReference type="ChEBI" id="CHEBI:30616"/>
    </ligand>
</feature>
<dbReference type="FunFam" id="3.40.50.300:FF:000292">
    <property type="entry name" value="ATP-dependent dethiobiotin synthetase BioD"/>
    <property type="match status" value="1"/>
</dbReference>
<proteinExistence type="inferred from homology"/>
<feature type="binding site" evidence="8">
    <location>
        <position position="58"/>
    </location>
    <ligand>
        <name>Mg(2+)</name>
        <dbReference type="ChEBI" id="CHEBI:18420"/>
    </ligand>
</feature>
<dbReference type="EMBL" id="VOLQ01000033">
    <property type="protein sequence ID" value="TWX64259.1"/>
    <property type="molecule type" value="Genomic_DNA"/>
</dbReference>
<reference evidence="10 12" key="1">
    <citation type="submission" date="2019-07" db="EMBL/GenBank/DDBJ databases">
        <title>Genomes of sea-ice associated Colwellia species.</title>
        <authorList>
            <person name="Bowman J.P."/>
        </authorList>
    </citation>
    <scope>NUCLEOTIDE SEQUENCE [LARGE SCALE GENOMIC DNA]</scope>
    <source>
        <strain evidence="9 11">ACAM 607</strain>
        <strain evidence="10 12">IC036</strain>
    </source>
</reference>
<dbReference type="Proteomes" id="UP000321917">
    <property type="component" value="Unassembled WGS sequence"/>
</dbReference>
<evidence type="ECO:0000256" key="1">
    <source>
        <dbReference type="ARBA" id="ARBA00022490"/>
    </source>
</evidence>
<evidence type="ECO:0000256" key="6">
    <source>
        <dbReference type="ARBA" id="ARBA00022840"/>
    </source>
</evidence>
<feature type="binding site" evidence="8">
    <location>
        <begin position="180"/>
        <end position="181"/>
    </location>
    <ligand>
        <name>ATP</name>
        <dbReference type="ChEBI" id="CHEBI:30616"/>
    </ligand>
</feature>
<name>A0A5C6Q5Y6_9GAMM</name>
<comment type="subunit">
    <text evidence="8">Homodimer.</text>
</comment>
<evidence type="ECO:0000256" key="5">
    <source>
        <dbReference type="ARBA" id="ARBA00022756"/>
    </source>
</evidence>
<dbReference type="InterPro" id="IPR004472">
    <property type="entry name" value="DTB_synth_BioD"/>
</dbReference>
<dbReference type="AlphaFoldDB" id="A0A5C6Q5Y6"/>
<keyword evidence="5 8" id="KW-0093">Biotin biosynthesis</keyword>
<feature type="binding site" evidence="8">
    <location>
        <begin position="12"/>
        <end position="17"/>
    </location>
    <ligand>
        <name>ATP</name>
        <dbReference type="ChEBI" id="CHEBI:30616"/>
    </ligand>
</feature>
<dbReference type="NCBIfam" id="TIGR00347">
    <property type="entry name" value="bioD"/>
    <property type="match status" value="1"/>
</dbReference>
<dbReference type="Pfam" id="PF13500">
    <property type="entry name" value="AAA_26"/>
    <property type="match status" value="1"/>
</dbReference>
<feature type="active site" evidence="8">
    <location>
        <position position="37"/>
    </location>
</feature>
<dbReference type="UniPathway" id="UPA00078">
    <property type="reaction ID" value="UER00161"/>
</dbReference>
<comment type="function">
    <text evidence="8">Catalyzes a mechanistically unusual reaction, the ATP-dependent insertion of CO2 between the N7 and N8 nitrogen atoms of 7,8-diaminopelargonic acid (DAPA, also called 7,8-diammoniononanoate) to form a ureido ring.</text>
</comment>
<evidence type="ECO:0000313" key="12">
    <source>
        <dbReference type="Proteomes" id="UP000321917"/>
    </source>
</evidence>
<dbReference type="RefSeq" id="WP_146800098.1">
    <property type="nucleotide sequence ID" value="NZ_VOLP01000019.1"/>
</dbReference>
<dbReference type="Proteomes" id="UP000321525">
    <property type="component" value="Unassembled WGS sequence"/>
</dbReference>
<keyword evidence="3 8" id="KW-0479">Metal-binding</keyword>
<dbReference type="InterPro" id="IPR027417">
    <property type="entry name" value="P-loop_NTPase"/>
</dbReference>
<dbReference type="PANTHER" id="PTHR43210">
    <property type="entry name" value="DETHIOBIOTIN SYNTHETASE"/>
    <property type="match status" value="1"/>
</dbReference>
<comment type="subcellular location">
    <subcellularLocation>
        <location evidence="8">Cytoplasm</location>
    </subcellularLocation>
</comment>
<evidence type="ECO:0000256" key="2">
    <source>
        <dbReference type="ARBA" id="ARBA00022598"/>
    </source>
</evidence>
<sequence length="229" mass="24490">MLKIFITATDTDAGKTYFAQILTAALVKKDYQVAVFKPISAGCALKHTAQGEILVNEDAQLLLQQANCGQGISEINPIAFEQPIAPHIAAALMSVDIKLADINAGYDSVIARACDIVITEGAGGWRLPLGKGKFLSEFVQQTKQQVILVVNMKLGCLNHAVLTYEAIVADGLDCIGWVANCAEPMNYLTENIAQLKTLIPAPMIAQLGFEIDINKAVSSVDVSSITART</sequence>
<keyword evidence="2 8" id="KW-0436">Ligase</keyword>
<dbReference type="GO" id="GO:0005524">
    <property type="term" value="F:ATP binding"/>
    <property type="evidence" value="ECO:0007669"/>
    <property type="project" value="UniProtKB-UniRule"/>
</dbReference>
<comment type="caution">
    <text evidence="10">The sequence shown here is derived from an EMBL/GenBank/DDBJ whole genome shotgun (WGS) entry which is preliminary data.</text>
</comment>
<evidence type="ECO:0000313" key="9">
    <source>
        <dbReference type="EMBL" id="TWX57072.1"/>
    </source>
</evidence>
<dbReference type="OrthoDB" id="9802097at2"/>
<organism evidence="10 12">
    <name type="scientific">Colwellia hornerae</name>
    <dbReference type="NCBI Taxonomy" id="89402"/>
    <lineage>
        <taxon>Bacteria</taxon>
        <taxon>Pseudomonadati</taxon>
        <taxon>Pseudomonadota</taxon>
        <taxon>Gammaproteobacteria</taxon>
        <taxon>Alteromonadales</taxon>
        <taxon>Colwelliaceae</taxon>
        <taxon>Colwellia</taxon>
    </lineage>
</organism>
<evidence type="ECO:0000256" key="8">
    <source>
        <dbReference type="HAMAP-Rule" id="MF_00336"/>
    </source>
</evidence>
<dbReference type="CDD" id="cd03109">
    <property type="entry name" value="DTBS"/>
    <property type="match status" value="1"/>
</dbReference>
<dbReference type="Gene3D" id="3.40.50.300">
    <property type="entry name" value="P-loop containing nucleotide triphosphate hydrolases"/>
    <property type="match status" value="1"/>
</dbReference>
<dbReference type="SUPFAM" id="SSF52540">
    <property type="entry name" value="P-loop containing nucleoside triphosphate hydrolases"/>
    <property type="match status" value="1"/>
</dbReference>